<evidence type="ECO:0008006" key="3">
    <source>
        <dbReference type="Google" id="ProtNLM"/>
    </source>
</evidence>
<organism evidence="1 2">
    <name type="scientific">Planococcus massiliensis</name>
    <dbReference type="NCBI Taxonomy" id="1499687"/>
    <lineage>
        <taxon>Bacteria</taxon>
        <taxon>Bacillati</taxon>
        <taxon>Bacillota</taxon>
        <taxon>Bacilli</taxon>
        <taxon>Bacillales</taxon>
        <taxon>Caryophanaceae</taxon>
        <taxon>Planococcus</taxon>
    </lineage>
</organism>
<name>A0A098ESR2_9BACL</name>
<sequence length="265" mass="30135">MTEEELKQELQGEHAIDDSLIQSMADHIGSVDSELRDGLIYGTFSTWIMEDRLTGDQLAELLDISLELLFKGIGEKGTDTVFTRSFASLWIAAILYSDNKHDFLPEAAIEKTHEALLAYMPAEQDVRGYVPVKGWAHSVAHAADAFDELVKNPKLDAAAYPEFAKALWNKIFISESVYVHAEEERLLVPLLEMMERGMDLKLIEDLLTEMPEKVLLQKQQLPEENYWFLVANCKGLLKSFYMKLAPYSSYHRLQEAIGKSLSQVY</sequence>
<dbReference type="AlphaFoldDB" id="A0A098ESR2"/>
<dbReference type="STRING" id="1499687.BN1080_03391"/>
<evidence type="ECO:0000313" key="2">
    <source>
        <dbReference type="Proteomes" id="UP000043699"/>
    </source>
</evidence>
<reference evidence="1 2" key="1">
    <citation type="submission" date="2014-09" db="EMBL/GenBank/DDBJ databases">
        <authorList>
            <person name="Urmite Genomes Urmite Genomes"/>
        </authorList>
    </citation>
    <scope>NUCLEOTIDE SEQUENCE [LARGE SCALE GENOMIC DNA]</scope>
    <source>
        <strain evidence="1 2">ES2</strain>
    </source>
</reference>
<dbReference type="Pfam" id="PF10978">
    <property type="entry name" value="DUF2785"/>
    <property type="match status" value="1"/>
</dbReference>
<evidence type="ECO:0000313" key="1">
    <source>
        <dbReference type="EMBL" id="CEG24366.1"/>
    </source>
</evidence>
<protein>
    <recommendedName>
        <fullName evidence="3">DUF2785 domain-containing protein</fullName>
    </recommendedName>
</protein>
<gene>
    <name evidence="1" type="ORF">BN1080_03391</name>
</gene>
<dbReference type="InterPro" id="IPR021247">
    <property type="entry name" value="DUF2785"/>
</dbReference>
<dbReference type="RefSeq" id="WP_052653979.1">
    <property type="nucleotide sequence ID" value="NZ_CCXS01000001.1"/>
</dbReference>
<dbReference type="OrthoDB" id="7619731at2"/>
<accession>A0A098ESR2</accession>
<keyword evidence="2" id="KW-1185">Reference proteome</keyword>
<dbReference type="EMBL" id="CCXS01000001">
    <property type="protein sequence ID" value="CEG24366.1"/>
    <property type="molecule type" value="Genomic_DNA"/>
</dbReference>
<proteinExistence type="predicted"/>
<dbReference type="Proteomes" id="UP000043699">
    <property type="component" value="Unassembled WGS sequence"/>
</dbReference>